<feature type="domain" description="CxC2-like cysteine cluster KDZ transposase-associated" evidence="1">
    <location>
        <begin position="85"/>
        <end position="192"/>
    </location>
</feature>
<gene>
    <name evidence="2" type="ORF">BDN70DRAFT_821784</name>
</gene>
<comment type="caution">
    <text evidence="2">The sequence shown here is derived from an EMBL/GenBank/DDBJ whole genome shotgun (WGS) entry which is preliminary data.</text>
</comment>
<sequence length="264" mass="30125">QSKLNEWLQFRESFLLEIIRGYGTGDSFSSDKCASCGLEEGRFRCLDCFPHCTMRCLQCFVDAHKENPLHRVEEWNGLFFKRLHLKDLGLRVQLGHGSRSCPCSLAGAADFVVFHVNGVHRVAVDFCDCGALNHPSPHHRVQILRMGWFPASFDRPKTAFTFDLLHLFHKVTLQGKTTLYDFYHAILQVSDTLKLDETANRYSEFHRSFRIWRHLCSLKHSGRGHDPGGAARTAEGELVVECPACPLPGKNLPDDWESARPEDW</sequence>
<dbReference type="OrthoDB" id="3004525at2759"/>
<accession>A0A9P5YJ53</accession>
<dbReference type="Pfam" id="PF18803">
    <property type="entry name" value="CxC2"/>
    <property type="match status" value="1"/>
</dbReference>
<feature type="non-terminal residue" evidence="2">
    <location>
        <position position="1"/>
    </location>
</feature>
<evidence type="ECO:0000259" key="1">
    <source>
        <dbReference type="Pfam" id="PF18803"/>
    </source>
</evidence>
<organism evidence="2 3">
    <name type="scientific">Pholiota conissans</name>
    <dbReference type="NCBI Taxonomy" id="109636"/>
    <lineage>
        <taxon>Eukaryota</taxon>
        <taxon>Fungi</taxon>
        <taxon>Dikarya</taxon>
        <taxon>Basidiomycota</taxon>
        <taxon>Agaricomycotina</taxon>
        <taxon>Agaricomycetes</taxon>
        <taxon>Agaricomycetidae</taxon>
        <taxon>Agaricales</taxon>
        <taxon>Agaricineae</taxon>
        <taxon>Strophariaceae</taxon>
        <taxon>Pholiota</taxon>
    </lineage>
</organism>
<dbReference type="Proteomes" id="UP000807469">
    <property type="component" value="Unassembled WGS sequence"/>
</dbReference>
<dbReference type="InterPro" id="IPR041457">
    <property type="entry name" value="CxC2_KDZ-assoc"/>
</dbReference>
<proteinExistence type="predicted"/>
<evidence type="ECO:0000313" key="3">
    <source>
        <dbReference type="Proteomes" id="UP000807469"/>
    </source>
</evidence>
<reference evidence="2" key="1">
    <citation type="submission" date="2020-11" db="EMBL/GenBank/DDBJ databases">
        <authorList>
            <consortium name="DOE Joint Genome Institute"/>
            <person name="Ahrendt S."/>
            <person name="Riley R."/>
            <person name="Andreopoulos W."/>
            <person name="Labutti K."/>
            <person name="Pangilinan J."/>
            <person name="Ruiz-Duenas F.J."/>
            <person name="Barrasa J.M."/>
            <person name="Sanchez-Garcia M."/>
            <person name="Camarero S."/>
            <person name="Miyauchi S."/>
            <person name="Serrano A."/>
            <person name="Linde D."/>
            <person name="Babiker R."/>
            <person name="Drula E."/>
            <person name="Ayuso-Fernandez I."/>
            <person name="Pacheco R."/>
            <person name="Padilla G."/>
            <person name="Ferreira P."/>
            <person name="Barriuso J."/>
            <person name="Kellner H."/>
            <person name="Castanera R."/>
            <person name="Alfaro M."/>
            <person name="Ramirez L."/>
            <person name="Pisabarro A.G."/>
            <person name="Kuo A."/>
            <person name="Tritt A."/>
            <person name="Lipzen A."/>
            <person name="He G."/>
            <person name="Yan M."/>
            <person name="Ng V."/>
            <person name="Cullen D."/>
            <person name="Martin F."/>
            <person name="Rosso M.-N."/>
            <person name="Henrissat B."/>
            <person name="Hibbett D."/>
            <person name="Martinez A.T."/>
            <person name="Grigoriev I.V."/>
        </authorList>
    </citation>
    <scope>NUCLEOTIDE SEQUENCE</scope>
    <source>
        <strain evidence="2">CIRM-BRFM 674</strain>
    </source>
</reference>
<keyword evidence="3" id="KW-1185">Reference proteome</keyword>
<evidence type="ECO:0000313" key="2">
    <source>
        <dbReference type="EMBL" id="KAF9470037.1"/>
    </source>
</evidence>
<dbReference type="EMBL" id="MU156390">
    <property type="protein sequence ID" value="KAF9470037.1"/>
    <property type="molecule type" value="Genomic_DNA"/>
</dbReference>
<name>A0A9P5YJ53_9AGAR</name>
<protein>
    <recommendedName>
        <fullName evidence="1">CxC2-like cysteine cluster KDZ transposase-associated domain-containing protein</fullName>
    </recommendedName>
</protein>
<dbReference type="AlphaFoldDB" id="A0A9P5YJ53"/>